<evidence type="ECO:0000313" key="2">
    <source>
        <dbReference type="Proteomes" id="UP000694390"/>
    </source>
</evidence>
<dbReference type="GO" id="GO:1902004">
    <property type="term" value="P:positive regulation of amyloid-beta formation"/>
    <property type="evidence" value="ECO:0007669"/>
    <property type="project" value="TreeGrafter"/>
</dbReference>
<keyword evidence="2" id="KW-1185">Reference proteome</keyword>
<dbReference type="GeneTree" id="ENSGT00390000012875"/>
<organism evidence="1 2">
    <name type="scientific">Gopherus evgoodei</name>
    <name type="common">Goodes thornscrub tortoise</name>
    <dbReference type="NCBI Taxonomy" id="1825980"/>
    <lineage>
        <taxon>Eukaryota</taxon>
        <taxon>Metazoa</taxon>
        <taxon>Chordata</taxon>
        <taxon>Craniata</taxon>
        <taxon>Vertebrata</taxon>
        <taxon>Euteleostomi</taxon>
        <taxon>Archelosauria</taxon>
        <taxon>Testudinata</taxon>
        <taxon>Testudines</taxon>
        <taxon>Cryptodira</taxon>
        <taxon>Durocryptodira</taxon>
        <taxon>Testudinoidea</taxon>
        <taxon>Testudinidae</taxon>
        <taxon>Gopherus</taxon>
    </lineage>
</organism>
<reference evidence="1" key="1">
    <citation type="submission" date="2025-08" db="UniProtKB">
        <authorList>
            <consortium name="Ensembl"/>
        </authorList>
    </citation>
    <scope>IDENTIFICATION</scope>
</reference>
<dbReference type="InterPro" id="IPR026172">
    <property type="entry name" value="GSAP_fam"/>
</dbReference>
<dbReference type="GO" id="GO:0005802">
    <property type="term" value="C:trans-Golgi network"/>
    <property type="evidence" value="ECO:0007669"/>
    <property type="project" value="TreeGrafter"/>
</dbReference>
<dbReference type="OrthoDB" id="9997853at2759"/>
<accession>A0A8C4VQS0</accession>
<sequence length="164" mass="19000">MDMSEREWKELVIGEKRGVILERRKQCLTNVYVNLDKLIVISFNFQGSGSTYIGLYDPLNKQNEHLYTFEKDLHIISCSINNEKTLLAVSFLQSTKEERVNQLLQPVSKCLTLLIEIHPVNNVRVLKAVDTCIRVQFLYPATNRNPFPESHLLLISEDKCKYLS</sequence>
<dbReference type="PANTHER" id="PTHR13630:SF1">
    <property type="entry name" value="GAMMA-SECRETASE-ACTIVATING PROTEIN"/>
    <property type="match status" value="1"/>
</dbReference>
<dbReference type="AlphaFoldDB" id="A0A8C4VQS0"/>
<dbReference type="Ensembl" id="ENSGEVT00005004973.1">
    <property type="protein sequence ID" value="ENSGEVP00005004772.1"/>
    <property type="gene ID" value="ENSGEVG00005003419.1"/>
</dbReference>
<dbReference type="PANTHER" id="PTHR13630">
    <property type="entry name" value="GAMMA-SECRETASE-ACTIVATING PROTEIN"/>
    <property type="match status" value="1"/>
</dbReference>
<protein>
    <submittedName>
        <fullName evidence="1">Uncharacterized protein</fullName>
    </submittedName>
</protein>
<proteinExistence type="predicted"/>
<reference evidence="1" key="2">
    <citation type="submission" date="2025-09" db="UniProtKB">
        <authorList>
            <consortium name="Ensembl"/>
        </authorList>
    </citation>
    <scope>IDENTIFICATION</scope>
</reference>
<name>A0A8C4VQS0_9SAUR</name>
<dbReference type="Proteomes" id="UP000694390">
    <property type="component" value="Unassembled WGS sequence"/>
</dbReference>
<evidence type="ECO:0000313" key="1">
    <source>
        <dbReference type="Ensembl" id="ENSGEVP00005004772.1"/>
    </source>
</evidence>